<name>A0A8T0EJK9_ARGBR</name>
<feature type="domain" description="Reverse transcriptase" evidence="1">
    <location>
        <begin position="27"/>
        <end position="117"/>
    </location>
</feature>
<dbReference type="PANTHER" id="PTHR33064">
    <property type="entry name" value="POL PROTEIN"/>
    <property type="match status" value="1"/>
</dbReference>
<reference evidence="2" key="1">
    <citation type="journal article" date="2020" name="bioRxiv">
        <title>Chromosome-level reference genome of the European wasp spider Argiope bruennichi: a resource for studies on range expansion and evolutionary adaptation.</title>
        <authorList>
            <person name="Sheffer M.M."/>
            <person name="Hoppe A."/>
            <person name="Krehenwinkel H."/>
            <person name="Uhl G."/>
            <person name="Kuss A.W."/>
            <person name="Jensen L."/>
            <person name="Jensen C."/>
            <person name="Gillespie R.G."/>
            <person name="Hoff K.J."/>
            <person name="Prost S."/>
        </authorList>
    </citation>
    <scope>NUCLEOTIDE SEQUENCE</scope>
</reference>
<dbReference type="CDD" id="cd01647">
    <property type="entry name" value="RT_LTR"/>
    <property type="match status" value="1"/>
</dbReference>
<gene>
    <name evidence="2" type="ORF">HNY73_019194</name>
</gene>
<dbReference type="SUPFAM" id="SSF56672">
    <property type="entry name" value="DNA/RNA polymerases"/>
    <property type="match status" value="1"/>
</dbReference>
<evidence type="ECO:0000259" key="1">
    <source>
        <dbReference type="Pfam" id="PF00078"/>
    </source>
</evidence>
<dbReference type="Pfam" id="PF00078">
    <property type="entry name" value="RVT_1"/>
    <property type="match status" value="1"/>
</dbReference>
<organism evidence="2 3">
    <name type="scientific">Argiope bruennichi</name>
    <name type="common">Wasp spider</name>
    <name type="synonym">Aranea bruennichi</name>
    <dbReference type="NCBI Taxonomy" id="94029"/>
    <lineage>
        <taxon>Eukaryota</taxon>
        <taxon>Metazoa</taxon>
        <taxon>Ecdysozoa</taxon>
        <taxon>Arthropoda</taxon>
        <taxon>Chelicerata</taxon>
        <taxon>Arachnida</taxon>
        <taxon>Araneae</taxon>
        <taxon>Araneomorphae</taxon>
        <taxon>Entelegynae</taxon>
        <taxon>Araneoidea</taxon>
        <taxon>Araneidae</taxon>
        <taxon>Argiope</taxon>
    </lineage>
</organism>
<protein>
    <submittedName>
        <fullName evidence="2">Retrovirus-related Pol polyprotein like</fullName>
    </submittedName>
</protein>
<dbReference type="PANTHER" id="PTHR33064:SF37">
    <property type="entry name" value="RIBONUCLEASE H"/>
    <property type="match status" value="1"/>
</dbReference>
<dbReference type="AlphaFoldDB" id="A0A8T0EJK9"/>
<dbReference type="InterPro" id="IPR000477">
    <property type="entry name" value="RT_dom"/>
</dbReference>
<dbReference type="Gene3D" id="3.10.10.10">
    <property type="entry name" value="HIV Type 1 Reverse Transcriptase, subunit A, domain 1"/>
    <property type="match status" value="1"/>
</dbReference>
<reference evidence="2" key="2">
    <citation type="submission" date="2020-06" db="EMBL/GenBank/DDBJ databases">
        <authorList>
            <person name="Sheffer M."/>
        </authorList>
    </citation>
    <scope>NUCLEOTIDE SEQUENCE</scope>
</reference>
<proteinExistence type="predicted"/>
<comment type="caution">
    <text evidence="2">The sequence shown here is derived from an EMBL/GenBank/DDBJ whole genome shotgun (WGS) entry which is preliminary data.</text>
</comment>
<evidence type="ECO:0000313" key="3">
    <source>
        <dbReference type="Proteomes" id="UP000807504"/>
    </source>
</evidence>
<dbReference type="Proteomes" id="UP000807504">
    <property type="component" value="Unassembled WGS sequence"/>
</dbReference>
<keyword evidence="3" id="KW-1185">Reference proteome</keyword>
<dbReference type="GO" id="GO:0071897">
    <property type="term" value="P:DNA biosynthetic process"/>
    <property type="evidence" value="ECO:0007669"/>
    <property type="project" value="UniProtKB-ARBA"/>
</dbReference>
<sequence>MLDLKIIEVGESDYMSPMILVEAPGRDPRLCIDYRRLSKITRTMYYPLPNLEDRVETVAAATYITVLDISKGISLTPRAQRIAAFVTSFGSYRPLRLPFGFKNASYFFSKLMAEVLKGC</sequence>
<accession>A0A8T0EJK9</accession>
<evidence type="ECO:0000313" key="2">
    <source>
        <dbReference type="EMBL" id="KAF8771824.1"/>
    </source>
</evidence>
<dbReference type="EMBL" id="JABXBU010002228">
    <property type="protein sequence ID" value="KAF8771824.1"/>
    <property type="molecule type" value="Genomic_DNA"/>
</dbReference>
<dbReference type="InterPro" id="IPR043502">
    <property type="entry name" value="DNA/RNA_pol_sf"/>
</dbReference>
<dbReference type="InterPro" id="IPR051320">
    <property type="entry name" value="Viral_Replic_Matur_Polypro"/>
</dbReference>